<dbReference type="Pfam" id="PF24231">
    <property type="entry name" value="DUF7444"/>
    <property type="match status" value="1"/>
</dbReference>
<name>A0A8E7KY08_9CAUD</name>
<dbReference type="Proteomes" id="UP000678489">
    <property type="component" value="Segment"/>
</dbReference>
<evidence type="ECO:0000313" key="1">
    <source>
        <dbReference type="EMBL" id="QVW27733.1"/>
    </source>
</evidence>
<reference evidence="1" key="1">
    <citation type="submission" date="2021-03" db="EMBL/GenBank/DDBJ databases">
        <title>Complete genome sequence of Hafnia phage Pocis76.</title>
        <authorList>
            <person name="Dislers A."/>
            <person name="Zrelovs N."/>
            <person name="Kazaks A."/>
        </authorList>
    </citation>
    <scope>NUCLEOTIDE SEQUENCE</scope>
</reference>
<protein>
    <submittedName>
        <fullName evidence="1">Uncharacterized protein</fullName>
    </submittedName>
</protein>
<accession>A0A8E7KY08</accession>
<proteinExistence type="predicted"/>
<dbReference type="EMBL" id="MW689258">
    <property type="protein sequence ID" value="QVW27733.1"/>
    <property type="molecule type" value="Genomic_DNA"/>
</dbReference>
<keyword evidence="2" id="KW-1185">Reference proteome</keyword>
<dbReference type="InterPro" id="IPR055867">
    <property type="entry name" value="DUF7444"/>
</dbReference>
<sequence>MAKAKEITIVNTGLCAIYIGADRILPDEELAIPEELLSADSIRALIASGELSVKDDSKTTKEIAAEVNKRRKRDPFEGKSIKELEDGGEFN</sequence>
<organism evidence="1 2">
    <name type="scientific">Hafnia phage Pocis76</name>
    <dbReference type="NCBI Taxonomy" id="2831174"/>
    <lineage>
        <taxon>Viruses</taxon>
        <taxon>Duplodnaviria</taxon>
        <taxon>Heunggongvirae</taxon>
        <taxon>Uroviricota</taxon>
        <taxon>Caudoviricetes</taxon>
        <taxon>Drexlerviridae</taxon>
        <taxon>Tempevirinae</taxon>
        <taxon>Pocisvirus</taxon>
        <taxon>Pocisvirus pocis76</taxon>
    </lineage>
</organism>
<evidence type="ECO:0000313" key="2">
    <source>
        <dbReference type="Proteomes" id="UP000678489"/>
    </source>
</evidence>